<dbReference type="Proteomes" id="UP001589828">
    <property type="component" value="Unassembled WGS sequence"/>
</dbReference>
<sequence length="729" mass="81148">MADNSGNFISKFAPNSYFFVDPAKISQTDTQAFGPVLGNDDAFRVTSKFTLSADSMAYAICSGTLFIQPNDTDDNRINIIIRPFKQPFNGLNIKYFVYRGLKKSDLFANGIVINGSGAASDLVKKLNENFVDFYINLFPDDPLPDFLAKFIGYDPDNQDTALLIDDFFFKQVVITENNGSTSEEELTAFELPFVNGGDSLGNFSVGECGIDVAINWGDYRLPQSEAGFLFDLTYARAQEILIDLSLETDEQEKKAIKEQVFQFLDVAAYFGFHSNDSGAVKLKNDDTELKKTGQQIYNDLLQGFFTKNRLYIYIQSDRVRSYNYYGNYFISEEDNLSLKIGTSEISLTAVPYGTNEWPLLIDDSAQSHPDDRNKLYLQFFTDNNPNVMLYGQVAVIDNARSNNFCGAGDLLQASDADGNRPQLTKPIIISNPAAGENNARKNICSFNILIYNGATYRFVSGQEVDDQDESVDILEIPDFFDDVFDLINATILFKSEISSGYSIISSMRPKLINHLFDKTQYGISAVKNAVVSDSLDTGLDIPATLSRVTYTTEAIDVLSTATAVTKALTNTTVSGASSSLAVTDSKTYNLPDPFFYTIIPFTDDGQNINGVVIKSKDDTFPNRVVLGLSAEENEVLKNLIITGVKNPRLFLINLFKGNNDLIAPENVAYQKYKIAVVGESGDALELYLPADDIFIYSLDRNYHFSKAYSQYMKSLIYDAEYFIVNPILS</sequence>
<name>A0ABV6L511_9SPHI</name>
<accession>A0ABV6L511</accession>
<gene>
    <name evidence="1" type="ORF">ACFFGT_10045</name>
</gene>
<evidence type="ECO:0000313" key="2">
    <source>
        <dbReference type="Proteomes" id="UP001589828"/>
    </source>
</evidence>
<protein>
    <submittedName>
        <fullName evidence="1">Uncharacterized protein</fullName>
    </submittedName>
</protein>
<dbReference type="RefSeq" id="WP_377022389.1">
    <property type="nucleotide sequence ID" value="NZ_JBHLTS010000021.1"/>
</dbReference>
<organism evidence="1 2">
    <name type="scientific">Mucilaginibacter angelicae</name>
    <dbReference type="NCBI Taxonomy" id="869718"/>
    <lineage>
        <taxon>Bacteria</taxon>
        <taxon>Pseudomonadati</taxon>
        <taxon>Bacteroidota</taxon>
        <taxon>Sphingobacteriia</taxon>
        <taxon>Sphingobacteriales</taxon>
        <taxon>Sphingobacteriaceae</taxon>
        <taxon>Mucilaginibacter</taxon>
    </lineage>
</organism>
<keyword evidence="2" id="KW-1185">Reference proteome</keyword>
<evidence type="ECO:0000313" key="1">
    <source>
        <dbReference type="EMBL" id="MFC0514545.1"/>
    </source>
</evidence>
<proteinExistence type="predicted"/>
<reference evidence="1 2" key="1">
    <citation type="submission" date="2024-09" db="EMBL/GenBank/DDBJ databases">
        <authorList>
            <person name="Sun Q."/>
            <person name="Mori K."/>
        </authorList>
    </citation>
    <scope>NUCLEOTIDE SEQUENCE [LARGE SCALE GENOMIC DNA]</scope>
    <source>
        <strain evidence="1 2">NCAIM B.02415</strain>
    </source>
</reference>
<comment type="caution">
    <text evidence="1">The sequence shown here is derived from an EMBL/GenBank/DDBJ whole genome shotgun (WGS) entry which is preliminary data.</text>
</comment>
<dbReference type="EMBL" id="JBHLTS010000021">
    <property type="protein sequence ID" value="MFC0514545.1"/>
    <property type="molecule type" value="Genomic_DNA"/>
</dbReference>